<accession>A0A7I8INM9</accession>
<sequence length="69" mass="7119">MSKGKTKKKEEVAAPRVPLSSASTGAAGEKKPRRKTADGLAIYSAEELGVANPDAGGTPMCPFDCSCCF</sequence>
<feature type="region of interest" description="Disordered" evidence="1">
    <location>
        <begin position="1"/>
        <end position="36"/>
    </location>
</feature>
<dbReference type="EMBL" id="LR743592">
    <property type="protein sequence ID" value="CAA2619672.1"/>
    <property type="molecule type" value="Genomic_DNA"/>
</dbReference>
<dbReference type="EMBL" id="CACRZD030000005">
    <property type="protein sequence ID" value="CAA6659419.1"/>
    <property type="molecule type" value="Genomic_DNA"/>
</dbReference>
<keyword evidence="3" id="KW-1185">Reference proteome</keyword>
<dbReference type="InterPro" id="IPR013885">
    <property type="entry name" value="DUF1764_euk"/>
</dbReference>
<dbReference type="AlphaFoldDB" id="A0A7I8INM9"/>
<dbReference type="PANTHER" id="PTHR34066:SF1">
    <property type="entry name" value="DUF1764 FAMILY PROTEIN"/>
    <property type="match status" value="1"/>
</dbReference>
<dbReference type="Proteomes" id="UP001189122">
    <property type="component" value="Unassembled WGS sequence"/>
</dbReference>
<evidence type="ECO:0000313" key="2">
    <source>
        <dbReference type="EMBL" id="CAA2619672.1"/>
    </source>
</evidence>
<protein>
    <submittedName>
        <fullName evidence="2">Uncharacterized protein</fullName>
    </submittedName>
</protein>
<evidence type="ECO:0000256" key="1">
    <source>
        <dbReference type="SAM" id="MobiDB-lite"/>
    </source>
</evidence>
<dbReference type="Pfam" id="PF08576">
    <property type="entry name" value="DUF1764"/>
    <property type="match status" value="1"/>
</dbReference>
<organism evidence="2">
    <name type="scientific">Spirodela intermedia</name>
    <name type="common">Intermediate duckweed</name>
    <dbReference type="NCBI Taxonomy" id="51605"/>
    <lineage>
        <taxon>Eukaryota</taxon>
        <taxon>Viridiplantae</taxon>
        <taxon>Streptophyta</taxon>
        <taxon>Embryophyta</taxon>
        <taxon>Tracheophyta</taxon>
        <taxon>Spermatophyta</taxon>
        <taxon>Magnoliopsida</taxon>
        <taxon>Liliopsida</taxon>
        <taxon>Araceae</taxon>
        <taxon>Lemnoideae</taxon>
        <taxon>Spirodela</taxon>
    </lineage>
</organism>
<name>A0A7I8INM9_SPIIN</name>
<reference evidence="2 3" key="1">
    <citation type="submission" date="2019-12" db="EMBL/GenBank/DDBJ databases">
        <authorList>
            <person name="Scholz U."/>
            <person name="Mascher M."/>
            <person name="Fiebig A."/>
        </authorList>
    </citation>
    <scope>NUCLEOTIDE SEQUENCE</scope>
</reference>
<dbReference type="PANTHER" id="PTHR34066">
    <property type="entry name" value="GROWTH FACTOR 2"/>
    <property type="match status" value="1"/>
</dbReference>
<proteinExistence type="predicted"/>
<gene>
    <name evidence="2" type="ORF">SI7747_05005841</name>
</gene>
<evidence type="ECO:0000313" key="3">
    <source>
        <dbReference type="Proteomes" id="UP001189122"/>
    </source>
</evidence>